<evidence type="ECO:0000313" key="3">
    <source>
        <dbReference type="Proteomes" id="UP000184517"/>
    </source>
</evidence>
<dbReference type="Proteomes" id="UP000184517">
    <property type="component" value="Unassembled WGS sequence"/>
</dbReference>
<dbReference type="GO" id="GO:0016491">
    <property type="term" value="F:oxidoreductase activity"/>
    <property type="evidence" value="ECO:0007669"/>
    <property type="project" value="InterPro"/>
</dbReference>
<dbReference type="InterPro" id="IPR036249">
    <property type="entry name" value="Thioredoxin-like_sf"/>
</dbReference>
<dbReference type="GO" id="GO:0016209">
    <property type="term" value="F:antioxidant activity"/>
    <property type="evidence" value="ECO:0007669"/>
    <property type="project" value="InterPro"/>
</dbReference>
<dbReference type="InterPro" id="IPR000866">
    <property type="entry name" value="AhpC/TSA"/>
</dbReference>
<keyword evidence="3" id="KW-1185">Reference proteome</keyword>
<dbReference type="Gene3D" id="3.40.30.10">
    <property type="entry name" value="Glutaredoxin"/>
    <property type="match status" value="1"/>
</dbReference>
<dbReference type="EMBL" id="FQVF01000012">
    <property type="protein sequence ID" value="SHF84087.1"/>
    <property type="molecule type" value="Genomic_DNA"/>
</dbReference>
<protein>
    <submittedName>
        <fullName evidence="2">Peroxiredoxin</fullName>
    </submittedName>
</protein>
<sequence length="176" mass="19612">MFVLKPRTATPNLTINTLKESWSLAQQAPENFTMVVVYRGLHCSICKNYLKELSRLADDFIAKGVNILVLSSDTEERAAQASTEWEIENLTMGYGLTVEQSQAWGLHRSAGRGVTSIGIEEPAEFTEPGLFLVRPDGTLYWSNISTMPFARPHFKEVLGAIEFAVSKDYPARGELI</sequence>
<dbReference type="AlphaFoldDB" id="A0A1M5EY61"/>
<dbReference type="InterPro" id="IPR013766">
    <property type="entry name" value="Thioredoxin_domain"/>
</dbReference>
<dbReference type="OrthoDB" id="9809746at2"/>
<gene>
    <name evidence="2" type="ORF">SAMN02745753_02724</name>
</gene>
<name>A0A1M5EY61_9GAMM</name>
<accession>A0A1M5EY61</accession>
<feature type="domain" description="Thioredoxin" evidence="1">
    <location>
        <begin position="4"/>
        <end position="166"/>
    </location>
</feature>
<dbReference type="SUPFAM" id="SSF52833">
    <property type="entry name" value="Thioredoxin-like"/>
    <property type="match status" value="1"/>
</dbReference>
<dbReference type="Pfam" id="PF00578">
    <property type="entry name" value="AhpC-TSA"/>
    <property type="match status" value="1"/>
</dbReference>
<dbReference type="STRING" id="1122206.SAMN02745753_02724"/>
<reference evidence="3" key="1">
    <citation type="submission" date="2016-11" db="EMBL/GenBank/DDBJ databases">
        <authorList>
            <person name="Varghese N."/>
            <person name="Submissions S."/>
        </authorList>
    </citation>
    <scope>NUCLEOTIDE SEQUENCE [LARGE SCALE GENOMIC DNA]</scope>
    <source>
        <strain evidence="3">DSM 16579</strain>
    </source>
</reference>
<dbReference type="CDD" id="cd02970">
    <property type="entry name" value="PRX_like2"/>
    <property type="match status" value="1"/>
</dbReference>
<evidence type="ECO:0000313" key="2">
    <source>
        <dbReference type="EMBL" id="SHF84087.1"/>
    </source>
</evidence>
<organism evidence="2 3">
    <name type="scientific">Marinomonas polaris DSM 16579</name>
    <dbReference type="NCBI Taxonomy" id="1122206"/>
    <lineage>
        <taxon>Bacteria</taxon>
        <taxon>Pseudomonadati</taxon>
        <taxon>Pseudomonadota</taxon>
        <taxon>Gammaproteobacteria</taxon>
        <taxon>Oceanospirillales</taxon>
        <taxon>Oceanospirillaceae</taxon>
        <taxon>Marinomonas</taxon>
    </lineage>
</organism>
<dbReference type="PROSITE" id="PS51352">
    <property type="entry name" value="THIOREDOXIN_2"/>
    <property type="match status" value="1"/>
</dbReference>
<dbReference type="RefSeq" id="WP_072840238.1">
    <property type="nucleotide sequence ID" value="NZ_FQVF01000012.1"/>
</dbReference>
<proteinExistence type="predicted"/>
<evidence type="ECO:0000259" key="1">
    <source>
        <dbReference type="PROSITE" id="PS51352"/>
    </source>
</evidence>